<evidence type="ECO:0000313" key="2">
    <source>
        <dbReference type="EMBL" id="PVH67035.1"/>
    </source>
</evidence>
<organism evidence="2">
    <name type="scientific">Panicum hallii</name>
    <dbReference type="NCBI Taxonomy" id="206008"/>
    <lineage>
        <taxon>Eukaryota</taxon>
        <taxon>Viridiplantae</taxon>
        <taxon>Streptophyta</taxon>
        <taxon>Embryophyta</taxon>
        <taxon>Tracheophyta</taxon>
        <taxon>Spermatophyta</taxon>
        <taxon>Magnoliopsida</taxon>
        <taxon>Liliopsida</taxon>
        <taxon>Poales</taxon>
        <taxon>Poaceae</taxon>
        <taxon>PACMAD clade</taxon>
        <taxon>Panicoideae</taxon>
        <taxon>Panicodae</taxon>
        <taxon>Paniceae</taxon>
        <taxon>Panicinae</taxon>
        <taxon>Panicum</taxon>
        <taxon>Panicum sect. Panicum</taxon>
    </lineage>
</organism>
<accession>A0A2T8KXY7</accession>
<dbReference type="EMBL" id="CM008046">
    <property type="protein sequence ID" value="PVH67035.1"/>
    <property type="molecule type" value="Genomic_DNA"/>
</dbReference>
<sequence>MVAAWHHVSEFWRRQAGTGSGWRETPKAIKETGQSQDRRQDGWTQRVANRGRLASRKLGTRAPPAS</sequence>
<evidence type="ECO:0000256" key="1">
    <source>
        <dbReference type="SAM" id="MobiDB-lite"/>
    </source>
</evidence>
<feature type="compositionally biased region" description="Basic and acidic residues" evidence="1">
    <location>
        <begin position="24"/>
        <end position="41"/>
    </location>
</feature>
<dbReference type="Gramene" id="PVH67035">
    <property type="protein sequence ID" value="PVH67035"/>
    <property type="gene ID" value="PAHAL_1G414100"/>
</dbReference>
<gene>
    <name evidence="2" type="ORF">PAHAL_1G414100</name>
</gene>
<protein>
    <submittedName>
        <fullName evidence="2">Uncharacterized protein</fullName>
    </submittedName>
</protein>
<reference evidence="2" key="1">
    <citation type="submission" date="2018-04" db="EMBL/GenBank/DDBJ databases">
        <title>WGS assembly of Panicum hallii.</title>
        <authorList>
            <person name="Lovell J."/>
            <person name="Jenkins J."/>
            <person name="Lowry D."/>
            <person name="Mamidi S."/>
            <person name="Sreedasyam A."/>
            <person name="Weng X."/>
            <person name="Barry K."/>
            <person name="Bonette J."/>
            <person name="Campitelli B."/>
            <person name="Daum C."/>
            <person name="Gordon S."/>
            <person name="Gould B."/>
            <person name="Lipzen A."/>
            <person name="Macqueen A."/>
            <person name="Palacio-Mejia J."/>
            <person name="Plott C."/>
            <person name="Shakirov E."/>
            <person name="Shu S."/>
            <person name="Yoshinaga Y."/>
            <person name="Zane M."/>
            <person name="Rokhsar D."/>
            <person name="Grimwood J."/>
            <person name="Schmutz J."/>
            <person name="Juenger T."/>
        </authorList>
    </citation>
    <scope>NUCLEOTIDE SEQUENCE [LARGE SCALE GENOMIC DNA]</scope>
    <source>
        <strain evidence="2">FIL2</strain>
    </source>
</reference>
<name>A0A2T8KXY7_9POAL</name>
<proteinExistence type="predicted"/>
<feature type="region of interest" description="Disordered" evidence="1">
    <location>
        <begin position="15"/>
        <end position="66"/>
    </location>
</feature>
<dbReference type="Proteomes" id="UP000243499">
    <property type="component" value="Chromosome 1"/>
</dbReference>
<dbReference type="AlphaFoldDB" id="A0A2T8KXY7"/>